<accession>A0A1N6GT58</accession>
<dbReference type="Pfam" id="PF01297">
    <property type="entry name" value="ZnuA"/>
    <property type="match status" value="1"/>
</dbReference>
<protein>
    <submittedName>
        <fullName evidence="2">Zinc/manganese transport system substrate-binding protein</fullName>
    </submittedName>
</protein>
<dbReference type="Gene3D" id="3.40.50.1980">
    <property type="entry name" value="Nitrogenase molybdenum iron protein domain"/>
    <property type="match status" value="2"/>
</dbReference>
<gene>
    <name evidence="2" type="ORF">SAMN05443662_1486</name>
</gene>
<dbReference type="OrthoDB" id="9810636at2"/>
<dbReference type="GO" id="GO:0030001">
    <property type="term" value="P:metal ion transport"/>
    <property type="evidence" value="ECO:0007669"/>
    <property type="project" value="InterPro"/>
</dbReference>
<keyword evidence="3" id="KW-1185">Reference proteome</keyword>
<organism evidence="2 3">
    <name type="scientific">Sulfurivirga caldicuralii</name>
    <dbReference type="NCBI Taxonomy" id="364032"/>
    <lineage>
        <taxon>Bacteria</taxon>
        <taxon>Pseudomonadati</taxon>
        <taxon>Pseudomonadota</taxon>
        <taxon>Gammaproteobacteria</taxon>
        <taxon>Thiotrichales</taxon>
        <taxon>Piscirickettsiaceae</taxon>
        <taxon>Sulfurivirga</taxon>
    </lineage>
</organism>
<reference evidence="2 3" key="1">
    <citation type="submission" date="2016-11" db="EMBL/GenBank/DDBJ databases">
        <authorList>
            <person name="Jaros S."/>
            <person name="Januszkiewicz K."/>
            <person name="Wedrychowicz H."/>
        </authorList>
    </citation>
    <scope>NUCLEOTIDE SEQUENCE [LARGE SCALE GENOMIC DNA]</scope>
    <source>
        <strain evidence="2 3">DSM 17737</strain>
    </source>
</reference>
<evidence type="ECO:0000256" key="1">
    <source>
        <dbReference type="SAM" id="SignalP"/>
    </source>
</evidence>
<dbReference type="InterPro" id="IPR050492">
    <property type="entry name" value="Bact_metal-bind_prot9"/>
</dbReference>
<dbReference type="RefSeq" id="WP_074201735.1">
    <property type="nucleotide sequence ID" value="NZ_FSRE01000003.1"/>
</dbReference>
<name>A0A1N6GT58_9GAMM</name>
<proteinExistence type="predicted"/>
<dbReference type="Proteomes" id="UP000198461">
    <property type="component" value="Unassembled WGS sequence"/>
</dbReference>
<dbReference type="CDD" id="cd01145">
    <property type="entry name" value="TroA_c"/>
    <property type="match status" value="1"/>
</dbReference>
<dbReference type="AlphaFoldDB" id="A0A1N6GT58"/>
<dbReference type="InterPro" id="IPR006127">
    <property type="entry name" value="ZnuA-like"/>
</dbReference>
<feature type="signal peptide" evidence="1">
    <location>
        <begin position="1"/>
        <end position="20"/>
    </location>
</feature>
<dbReference type="GO" id="GO:0046872">
    <property type="term" value="F:metal ion binding"/>
    <property type="evidence" value="ECO:0007669"/>
    <property type="project" value="InterPro"/>
</dbReference>
<dbReference type="PANTHER" id="PTHR42953">
    <property type="entry name" value="HIGH-AFFINITY ZINC UPTAKE SYSTEM PROTEIN ZNUA-RELATED"/>
    <property type="match status" value="1"/>
</dbReference>
<dbReference type="STRING" id="364032.SAMN05443662_1486"/>
<evidence type="ECO:0000313" key="2">
    <source>
        <dbReference type="EMBL" id="SIO10754.1"/>
    </source>
</evidence>
<sequence length="303" mass="33440">MKKFVLVVLAWLVVQAPAYAKLNVFACEPEWGALTRELAGDAAEVFVATSALQDPHHIQARPSLIAKIHRADMVVCTGADLEVGWLPVLLRRGANPKVLPGQPGYFEAAAHVPLLERPQRLDRSEGDVHPQGNPHIQTDPRNIYRVGQALAQRLMEIDPEHAAHYRVRWAAFSTRWQQAMQHWNALGAPLKGMPIVTHHKGWTYLVHWLQLNEVATLEPKPGIPPSSAHLQKLVALLKVKPARAIIRAPYQDPKPSEWLSAKTGTPAVVLPFTVGGTPQAKDLFTLFDDTLARLRKAAGVGTP</sequence>
<keyword evidence="1" id="KW-0732">Signal</keyword>
<dbReference type="EMBL" id="FSRE01000003">
    <property type="protein sequence ID" value="SIO10754.1"/>
    <property type="molecule type" value="Genomic_DNA"/>
</dbReference>
<evidence type="ECO:0000313" key="3">
    <source>
        <dbReference type="Proteomes" id="UP000198461"/>
    </source>
</evidence>
<feature type="chain" id="PRO_5012116586" evidence="1">
    <location>
        <begin position="21"/>
        <end position="303"/>
    </location>
</feature>
<dbReference type="PANTHER" id="PTHR42953:SF2">
    <property type="entry name" value="ADHESION PROTEIN"/>
    <property type="match status" value="1"/>
</dbReference>
<dbReference type="SUPFAM" id="SSF53807">
    <property type="entry name" value="Helical backbone' metal receptor"/>
    <property type="match status" value="1"/>
</dbReference>